<keyword evidence="12 18" id="KW-0675">Receptor</keyword>
<dbReference type="InterPro" id="IPR039426">
    <property type="entry name" value="TonB-dep_rcpt-like"/>
</dbReference>
<evidence type="ECO:0000256" key="3">
    <source>
        <dbReference type="ARBA" id="ARBA00022448"/>
    </source>
</evidence>
<dbReference type="SMART" id="SM00965">
    <property type="entry name" value="STN"/>
    <property type="match status" value="1"/>
</dbReference>
<evidence type="ECO:0000256" key="14">
    <source>
        <dbReference type="PROSITE-ProRule" id="PRU01360"/>
    </source>
</evidence>
<evidence type="ECO:0000256" key="12">
    <source>
        <dbReference type="ARBA" id="ARBA00023170"/>
    </source>
</evidence>
<gene>
    <name evidence="18" type="ORF">AB7878_01120</name>
</gene>
<keyword evidence="10 15" id="KW-0798">TonB box</keyword>
<evidence type="ECO:0000256" key="5">
    <source>
        <dbReference type="ARBA" id="ARBA00022496"/>
    </source>
</evidence>
<evidence type="ECO:0000256" key="4">
    <source>
        <dbReference type="ARBA" id="ARBA00022452"/>
    </source>
</evidence>
<evidence type="ECO:0000313" key="18">
    <source>
        <dbReference type="EMBL" id="MEY2181006.1"/>
    </source>
</evidence>
<evidence type="ECO:0000259" key="17">
    <source>
        <dbReference type="SMART" id="SM00965"/>
    </source>
</evidence>
<protein>
    <submittedName>
        <fullName evidence="18">TonB-dependent siderophore receptor</fullName>
    </submittedName>
</protein>
<dbReference type="Gene3D" id="2.40.170.20">
    <property type="entry name" value="TonB-dependent receptor, beta-barrel domain"/>
    <property type="match status" value="1"/>
</dbReference>
<keyword evidence="4 14" id="KW-1134">Transmembrane beta strand</keyword>
<keyword evidence="13 14" id="KW-0998">Cell outer membrane</keyword>
<evidence type="ECO:0000256" key="6">
    <source>
        <dbReference type="ARBA" id="ARBA00022692"/>
    </source>
</evidence>
<evidence type="ECO:0000256" key="13">
    <source>
        <dbReference type="ARBA" id="ARBA00023237"/>
    </source>
</evidence>
<name>A0ABV4AKU4_9GAMM</name>
<dbReference type="CDD" id="cd01347">
    <property type="entry name" value="ligand_gated_channel"/>
    <property type="match status" value="1"/>
</dbReference>
<dbReference type="PANTHER" id="PTHR32552:SF68">
    <property type="entry name" value="FERRICHROME OUTER MEMBRANE TRANSPORTER_PHAGE RECEPTOR"/>
    <property type="match status" value="1"/>
</dbReference>
<evidence type="ECO:0000256" key="16">
    <source>
        <dbReference type="SAM" id="SignalP"/>
    </source>
</evidence>
<evidence type="ECO:0000256" key="2">
    <source>
        <dbReference type="ARBA" id="ARBA00009810"/>
    </source>
</evidence>
<proteinExistence type="inferred from homology"/>
<dbReference type="Gene3D" id="2.170.130.10">
    <property type="entry name" value="TonB-dependent receptor, plug domain"/>
    <property type="match status" value="1"/>
</dbReference>
<dbReference type="Pfam" id="PF00593">
    <property type="entry name" value="TonB_dep_Rec_b-barrel"/>
    <property type="match status" value="1"/>
</dbReference>
<comment type="subcellular location">
    <subcellularLocation>
        <location evidence="1 14">Cell outer membrane</location>
        <topology evidence="1 14">Multi-pass membrane protein</topology>
    </subcellularLocation>
</comment>
<evidence type="ECO:0000256" key="10">
    <source>
        <dbReference type="ARBA" id="ARBA00023077"/>
    </source>
</evidence>
<dbReference type="InterPro" id="IPR036942">
    <property type="entry name" value="Beta-barrel_TonB_sf"/>
</dbReference>
<evidence type="ECO:0000256" key="9">
    <source>
        <dbReference type="ARBA" id="ARBA00023065"/>
    </source>
</evidence>
<evidence type="ECO:0000256" key="7">
    <source>
        <dbReference type="ARBA" id="ARBA00022729"/>
    </source>
</evidence>
<dbReference type="InterPro" id="IPR000531">
    <property type="entry name" value="Beta-barrel_TonB"/>
</dbReference>
<evidence type="ECO:0000256" key="15">
    <source>
        <dbReference type="RuleBase" id="RU003357"/>
    </source>
</evidence>
<feature type="domain" description="Secretin/TonB short N-terminal" evidence="17">
    <location>
        <begin position="56"/>
        <end position="107"/>
    </location>
</feature>
<feature type="chain" id="PRO_5045100424" evidence="16">
    <location>
        <begin position="24"/>
        <end position="798"/>
    </location>
</feature>
<evidence type="ECO:0000313" key="19">
    <source>
        <dbReference type="Proteomes" id="UP001562159"/>
    </source>
</evidence>
<dbReference type="InterPro" id="IPR010105">
    <property type="entry name" value="TonB_sidphr_rcpt"/>
</dbReference>
<keyword evidence="8" id="KW-0408">Iron</keyword>
<comment type="caution">
    <text evidence="18">The sequence shown here is derived from an EMBL/GenBank/DDBJ whole genome shotgun (WGS) entry which is preliminary data.</text>
</comment>
<evidence type="ECO:0000256" key="1">
    <source>
        <dbReference type="ARBA" id="ARBA00004571"/>
    </source>
</evidence>
<keyword evidence="5" id="KW-0410">Iron transport</keyword>
<accession>A0ABV4AKU4</accession>
<feature type="signal peptide" evidence="16">
    <location>
        <begin position="1"/>
        <end position="23"/>
    </location>
</feature>
<dbReference type="PROSITE" id="PS52016">
    <property type="entry name" value="TONB_DEPENDENT_REC_3"/>
    <property type="match status" value="1"/>
</dbReference>
<dbReference type="InterPro" id="IPR037066">
    <property type="entry name" value="Plug_dom_sf"/>
</dbReference>
<dbReference type="NCBIfam" id="TIGR01783">
    <property type="entry name" value="TonB-siderophor"/>
    <property type="match status" value="1"/>
</dbReference>
<evidence type="ECO:0000256" key="11">
    <source>
        <dbReference type="ARBA" id="ARBA00023136"/>
    </source>
</evidence>
<dbReference type="Proteomes" id="UP001562159">
    <property type="component" value="Unassembled WGS sequence"/>
</dbReference>
<dbReference type="InterPro" id="IPR012910">
    <property type="entry name" value="Plug_dom"/>
</dbReference>
<sequence length="798" mass="85093">MSRFALLPAIGGLLPMVAFGAAAAPGHAASAATLRFAIPPQTLSTALIAFGRQANVQVLTAGGRVDAVRSRGVSGDCTAAVALDRLLAGTGLDYRFVDAGTVVVKPLPSGANRAGQTGASAAQADVRQLAPVVATGVVDGGGYLVDIASGATRIATDLLELPASVSEVPHALLDSQQARSVADAVRNVAGVQYLDGADALPVFLVRGFQVGNGMIDGLPNSIVSYGDFPPLIGVERVEVLKGPQAIIGDASVSNNFGGLINLVMKQPTALPVRRLEFALGQYGDSQLGVDLGGVLGKSGHWTYRLVASGEYADRSRQGRRGQRSGYLAPSIGWRDEANKLVVSAERIVRREPIPDYAVMLGGSLSSATPPGLMIGNPGDHSLFRTTRLSYAFEHRFDAIWTFRSRGQYVRQGSAVQEWNLAGFSPNGDAQALAERFRYGDAFYTVQNDVVGRFGSGAVRHVLVAGFDYSRAQSGSLDDVFGTPAQAVYNLHASPPLPSVASVTGPGNGFDMHFPGDPWSIDHALFLQDQIALGERWNALLALRRTTYELATQDANGNPSTQHKSQWVPNAGLLYKLTPLLSLYASATSGFQTDEVLGKNGQPLLPSHSRQLETGAKLMLFDQRAMLTVAAYRIMLDHSTDLSSSKPPYFGIPGPGQTNRGIELEFNGRPMPGLDLSAAWSNAMVRNHDGSQPIGTPRQRFNLWASYRIQRGSLRGWGIAGGVLARSASRGQLSDGSAYFAIPGQARVDANLSYQAARWSMTLGVRNLFDRNLHDVVFDETFVPLHRGRSVLLSGSRDF</sequence>
<dbReference type="EMBL" id="JBGBPY010000001">
    <property type="protein sequence ID" value="MEY2181006.1"/>
    <property type="molecule type" value="Genomic_DNA"/>
</dbReference>
<keyword evidence="9" id="KW-0406">Ion transport</keyword>
<reference evidence="18 19" key="1">
    <citation type="submission" date="2024-07" db="EMBL/GenBank/DDBJ databases">
        <title>Molecular mechanisms and environmental adaptations of flagellar loss and biofilm growth of Rhodanobacter under environmental stress.</title>
        <authorList>
            <person name="Chen M."/>
        </authorList>
    </citation>
    <scope>NUCLEOTIDE SEQUENCE [LARGE SCALE GENOMIC DNA]</scope>
    <source>
        <strain evidence="18 19">RS22</strain>
    </source>
</reference>
<comment type="similarity">
    <text evidence="2 14 15">Belongs to the TonB-dependent receptor family.</text>
</comment>
<dbReference type="InterPro" id="IPR011662">
    <property type="entry name" value="Secretin/TonB_short_N"/>
</dbReference>
<dbReference type="SUPFAM" id="SSF56935">
    <property type="entry name" value="Porins"/>
    <property type="match status" value="1"/>
</dbReference>
<keyword evidence="6 14" id="KW-0812">Transmembrane</keyword>
<keyword evidence="3 14" id="KW-0813">Transport</keyword>
<evidence type="ECO:0000256" key="8">
    <source>
        <dbReference type="ARBA" id="ARBA00023004"/>
    </source>
</evidence>
<dbReference type="Gene3D" id="3.55.50.30">
    <property type="match status" value="1"/>
</dbReference>
<organism evidence="18 19">
    <name type="scientific">Rhodanobacter humi</name>
    <dbReference type="NCBI Taxonomy" id="1888173"/>
    <lineage>
        <taxon>Bacteria</taxon>
        <taxon>Pseudomonadati</taxon>
        <taxon>Pseudomonadota</taxon>
        <taxon>Gammaproteobacteria</taxon>
        <taxon>Lysobacterales</taxon>
        <taxon>Rhodanobacteraceae</taxon>
        <taxon>Rhodanobacter</taxon>
    </lineage>
</organism>
<dbReference type="PANTHER" id="PTHR32552">
    <property type="entry name" value="FERRICHROME IRON RECEPTOR-RELATED"/>
    <property type="match status" value="1"/>
</dbReference>
<keyword evidence="7 16" id="KW-0732">Signal</keyword>
<keyword evidence="19" id="KW-1185">Reference proteome</keyword>
<dbReference type="Pfam" id="PF07715">
    <property type="entry name" value="Plug"/>
    <property type="match status" value="1"/>
</dbReference>
<keyword evidence="11 14" id="KW-0472">Membrane</keyword>